<protein>
    <submittedName>
        <fullName evidence="1">Uncharacterized protein</fullName>
    </submittedName>
</protein>
<dbReference type="OrthoDB" id="6773686at2759"/>
<proteinExistence type="predicted"/>
<dbReference type="Proteomes" id="UP001152799">
    <property type="component" value="Chromosome 5"/>
</dbReference>
<dbReference type="AlphaFoldDB" id="A0A9N9MR69"/>
<keyword evidence="2" id="KW-1185">Reference proteome</keyword>
<evidence type="ECO:0000313" key="2">
    <source>
        <dbReference type="Proteomes" id="UP001152799"/>
    </source>
</evidence>
<reference evidence="1" key="1">
    <citation type="submission" date="2022-01" db="EMBL/GenBank/DDBJ databases">
        <authorList>
            <person name="King R."/>
        </authorList>
    </citation>
    <scope>NUCLEOTIDE SEQUENCE</scope>
</reference>
<name>A0A9N9MR69_9CUCU</name>
<organism evidence="1 2">
    <name type="scientific">Ceutorhynchus assimilis</name>
    <name type="common">cabbage seed weevil</name>
    <dbReference type="NCBI Taxonomy" id="467358"/>
    <lineage>
        <taxon>Eukaryota</taxon>
        <taxon>Metazoa</taxon>
        <taxon>Ecdysozoa</taxon>
        <taxon>Arthropoda</taxon>
        <taxon>Hexapoda</taxon>
        <taxon>Insecta</taxon>
        <taxon>Pterygota</taxon>
        <taxon>Neoptera</taxon>
        <taxon>Endopterygota</taxon>
        <taxon>Coleoptera</taxon>
        <taxon>Polyphaga</taxon>
        <taxon>Cucujiformia</taxon>
        <taxon>Curculionidae</taxon>
        <taxon>Ceutorhynchinae</taxon>
        <taxon>Ceutorhynchus</taxon>
    </lineage>
</organism>
<gene>
    <name evidence="1" type="ORF">CEUTPL_LOCUS9086</name>
</gene>
<evidence type="ECO:0000313" key="1">
    <source>
        <dbReference type="EMBL" id="CAG9768558.1"/>
    </source>
</evidence>
<dbReference type="EMBL" id="OU892281">
    <property type="protein sequence ID" value="CAG9768558.1"/>
    <property type="molecule type" value="Genomic_DNA"/>
</dbReference>
<sequence>MEPYKQKSCKVGMKFREPSRCVSEAMAKECLKKNHPKWLMKCPKPKVDDLGPLPVMKEAVLRCKETKGKLKTTRKKYDKAQIVCDAEVPRGDWNPDSKF</sequence>
<accession>A0A9N9MR69</accession>